<protein>
    <submittedName>
        <fullName evidence="1">Uncharacterized protein</fullName>
    </submittedName>
</protein>
<evidence type="ECO:0000313" key="2">
    <source>
        <dbReference type="Proteomes" id="UP000224460"/>
    </source>
</evidence>
<accession>A0AC61DDW2</accession>
<name>A0AC61DDW2_9FIRM</name>
<gene>
    <name evidence="1" type="ORF">CS063_08520</name>
</gene>
<sequence>MKNKWLFWFLYALVIFCCVGCGTDKKTDSTPTETTRKFLDALKDQNFSAVKEIYAENIDNLPNFKNKVEDISPLLANKLFDKMFDFEYTIDKVELDEKNPKKATVLVTLNSYDLGKAFQSTITDYLKTDLQMTFNGATDDEIIKKAEEVIVKDIEKAEKNFVSHVGIKLTEEEGNWKLDKIGDNPEFLNALSGNIIATINQLNNNFNTTQ</sequence>
<keyword evidence="2" id="KW-1185">Reference proteome</keyword>
<proteinExistence type="predicted"/>
<reference evidence="1" key="1">
    <citation type="submission" date="2017-10" db="EMBL/GenBank/DDBJ databases">
        <title>Genome sequence of cellulolytic Lachnospiraceae bacterium XHS1971 isolated from hotspring sediment.</title>
        <authorList>
            <person name="Vasudevan G."/>
            <person name="Joshi A.J."/>
            <person name="Hivarkar S."/>
            <person name="Lanjekar V.B."/>
            <person name="Dhakephalkar P.K."/>
            <person name="Dagar S."/>
        </authorList>
    </citation>
    <scope>NUCLEOTIDE SEQUENCE</scope>
    <source>
        <strain evidence="1">XHS1971</strain>
    </source>
</reference>
<dbReference type="Proteomes" id="UP000224460">
    <property type="component" value="Unassembled WGS sequence"/>
</dbReference>
<comment type="caution">
    <text evidence="1">The sequence shown here is derived from an EMBL/GenBank/DDBJ whole genome shotgun (WGS) entry which is preliminary data.</text>
</comment>
<organism evidence="1 2">
    <name type="scientific">Sporanaerobium hydrogeniformans</name>
    <dbReference type="NCBI Taxonomy" id="3072179"/>
    <lineage>
        <taxon>Bacteria</taxon>
        <taxon>Bacillati</taxon>
        <taxon>Bacillota</taxon>
        <taxon>Clostridia</taxon>
        <taxon>Lachnospirales</taxon>
        <taxon>Lachnospiraceae</taxon>
        <taxon>Sporanaerobium</taxon>
    </lineage>
</organism>
<dbReference type="EMBL" id="PEDL01000007">
    <property type="protein sequence ID" value="PHV70802.1"/>
    <property type="molecule type" value="Genomic_DNA"/>
</dbReference>
<evidence type="ECO:0000313" key="1">
    <source>
        <dbReference type="EMBL" id="PHV70802.1"/>
    </source>
</evidence>